<dbReference type="AlphaFoldDB" id="A0AAD7G9S1"/>
<accession>A0AAD7G9S1</accession>
<sequence length="145" mass="16374">MGRFTGVYGRETGVRWSNWQVSEEFSLLTRRIRARTPRGRNQRHRRRDQRIKFGIGPRPRRPPHSPAPAALRSLLRIDPARGRTRRQEMGRRLTPGGQARLHGGDEEEAGACQKEGGRRGTVGIERSSERERAKAAAPPPGREGP</sequence>
<proteinExistence type="predicted"/>
<organism evidence="2 3">
    <name type="scientific">Mycena rosella</name>
    <name type="common">Pink bonnet</name>
    <name type="synonym">Agaricus rosellus</name>
    <dbReference type="NCBI Taxonomy" id="1033263"/>
    <lineage>
        <taxon>Eukaryota</taxon>
        <taxon>Fungi</taxon>
        <taxon>Dikarya</taxon>
        <taxon>Basidiomycota</taxon>
        <taxon>Agaricomycotina</taxon>
        <taxon>Agaricomycetes</taxon>
        <taxon>Agaricomycetidae</taxon>
        <taxon>Agaricales</taxon>
        <taxon>Marasmiineae</taxon>
        <taxon>Mycenaceae</taxon>
        <taxon>Mycena</taxon>
    </lineage>
</organism>
<dbReference type="Proteomes" id="UP001221757">
    <property type="component" value="Unassembled WGS sequence"/>
</dbReference>
<evidence type="ECO:0000313" key="2">
    <source>
        <dbReference type="EMBL" id="KAJ7669666.1"/>
    </source>
</evidence>
<feature type="region of interest" description="Disordered" evidence="1">
    <location>
        <begin position="35"/>
        <end position="145"/>
    </location>
</feature>
<feature type="compositionally biased region" description="Basic and acidic residues" evidence="1">
    <location>
        <begin position="78"/>
        <end position="91"/>
    </location>
</feature>
<name>A0AAD7G9S1_MYCRO</name>
<evidence type="ECO:0000313" key="3">
    <source>
        <dbReference type="Proteomes" id="UP001221757"/>
    </source>
</evidence>
<feature type="compositionally biased region" description="Basic residues" evidence="1">
    <location>
        <begin position="35"/>
        <end position="49"/>
    </location>
</feature>
<feature type="compositionally biased region" description="Low complexity" evidence="1">
    <location>
        <begin position="67"/>
        <end position="76"/>
    </location>
</feature>
<evidence type="ECO:0000256" key="1">
    <source>
        <dbReference type="SAM" id="MobiDB-lite"/>
    </source>
</evidence>
<keyword evidence="3" id="KW-1185">Reference proteome</keyword>
<gene>
    <name evidence="2" type="ORF">B0H17DRAFT_1142114</name>
</gene>
<comment type="caution">
    <text evidence="2">The sequence shown here is derived from an EMBL/GenBank/DDBJ whole genome shotgun (WGS) entry which is preliminary data.</text>
</comment>
<protein>
    <submittedName>
        <fullName evidence="2">Uncharacterized protein</fullName>
    </submittedName>
</protein>
<dbReference type="EMBL" id="JARKIE010000186">
    <property type="protein sequence ID" value="KAJ7669666.1"/>
    <property type="molecule type" value="Genomic_DNA"/>
</dbReference>
<reference evidence="2" key="1">
    <citation type="submission" date="2023-03" db="EMBL/GenBank/DDBJ databases">
        <title>Massive genome expansion in bonnet fungi (Mycena s.s.) driven by repeated elements and novel gene families across ecological guilds.</title>
        <authorList>
            <consortium name="Lawrence Berkeley National Laboratory"/>
            <person name="Harder C.B."/>
            <person name="Miyauchi S."/>
            <person name="Viragh M."/>
            <person name="Kuo A."/>
            <person name="Thoen E."/>
            <person name="Andreopoulos B."/>
            <person name="Lu D."/>
            <person name="Skrede I."/>
            <person name="Drula E."/>
            <person name="Henrissat B."/>
            <person name="Morin E."/>
            <person name="Kohler A."/>
            <person name="Barry K."/>
            <person name="LaButti K."/>
            <person name="Morin E."/>
            <person name="Salamov A."/>
            <person name="Lipzen A."/>
            <person name="Mereny Z."/>
            <person name="Hegedus B."/>
            <person name="Baldrian P."/>
            <person name="Stursova M."/>
            <person name="Weitz H."/>
            <person name="Taylor A."/>
            <person name="Grigoriev I.V."/>
            <person name="Nagy L.G."/>
            <person name="Martin F."/>
            <person name="Kauserud H."/>
        </authorList>
    </citation>
    <scope>NUCLEOTIDE SEQUENCE</scope>
    <source>
        <strain evidence="2">CBHHK067</strain>
    </source>
</reference>